<keyword evidence="4" id="KW-0411">Iron-sulfur</keyword>
<evidence type="ECO:0000256" key="6">
    <source>
        <dbReference type="ARBA" id="ARBA00038001"/>
    </source>
</evidence>
<evidence type="ECO:0000313" key="9">
    <source>
        <dbReference type="Proteomes" id="UP001162741"/>
    </source>
</evidence>
<protein>
    <submittedName>
        <fullName evidence="8">Rieske (2Fe-2S) protein</fullName>
    </submittedName>
</protein>
<dbReference type="PANTHER" id="PTHR21496:SF0">
    <property type="entry name" value="RIESKE DOMAIN-CONTAINING PROTEIN"/>
    <property type="match status" value="1"/>
</dbReference>
<evidence type="ECO:0000313" key="8">
    <source>
        <dbReference type="EMBL" id="UYQ92672.1"/>
    </source>
</evidence>
<name>A0ABY6J3A9_9BACT</name>
<dbReference type="RefSeq" id="WP_244836226.1">
    <property type="nucleotide sequence ID" value="NZ_CP107006.1"/>
</dbReference>
<dbReference type="PANTHER" id="PTHR21496">
    <property type="entry name" value="FERREDOXIN-RELATED"/>
    <property type="match status" value="1"/>
</dbReference>
<feature type="domain" description="Rieske" evidence="7">
    <location>
        <begin position="7"/>
        <end position="105"/>
    </location>
</feature>
<dbReference type="PROSITE" id="PS51296">
    <property type="entry name" value="RIESKE"/>
    <property type="match status" value="1"/>
</dbReference>
<keyword evidence="2" id="KW-0479">Metal-binding</keyword>
<dbReference type="Pfam" id="PF00355">
    <property type="entry name" value="Rieske"/>
    <property type="match status" value="1"/>
</dbReference>
<sequence length="114" mass="12981">MAKEYNWHRVADADDTLAAEAVITVQDVNGKKICVTRYQDQLYAFAHKCPHAGAHMNDGYIDATGNVVCPLHRYKFALKNGYNTSGEGFYLKTYPVEQRPDGIYIGMEKGWFNW</sequence>
<keyword evidence="1" id="KW-0001">2Fe-2S</keyword>
<dbReference type="Proteomes" id="UP001162741">
    <property type="component" value="Chromosome"/>
</dbReference>
<reference evidence="8" key="1">
    <citation type="submission" date="2022-10" db="EMBL/GenBank/DDBJ databases">
        <title>Chitinophaga sp. nov., isolated from soil.</title>
        <authorList>
            <person name="Jeon C.O."/>
        </authorList>
    </citation>
    <scope>NUCLEOTIDE SEQUENCE</scope>
    <source>
        <strain evidence="8">R8</strain>
    </source>
</reference>
<gene>
    <name evidence="8" type="ORF">MKQ68_21570</name>
</gene>
<dbReference type="Gene3D" id="2.102.10.10">
    <property type="entry name" value="Rieske [2Fe-2S] iron-sulphur domain"/>
    <property type="match status" value="1"/>
</dbReference>
<evidence type="ECO:0000256" key="4">
    <source>
        <dbReference type="ARBA" id="ARBA00023014"/>
    </source>
</evidence>
<dbReference type="InterPro" id="IPR017941">
    <property type="entry name" value="Rieske_2Fe-2S"/>
</dbReference>
<evidence type="ECO:0000256" key="3">
    <source>
        <dbReference type="ARBA" id="ARBA00023004"/>
    </source>
</evidence>
<evidence type="ECO:0000259" key="7">
    <source>
        <dbReference type="PROSITE" id="PS51296"/>
    </source>
</evidence>
<keyword evidence="9" id="KW-1185">Reference proteome</keyword>
<accession>A0ABY6J3A9</accession>
<dbReference type="InterPro" id="IPR036922">
    <property type="entry name" value="Rieske_2Fe-2S_sf"/>
</dbReference>
<dbReference type="SUPFAM" id="SSF50022">
    <property type="entry name" value="ISP domain"/>
    <property type="match status" value="1"/>
</dbReference>
<proteinExistence type="inferred from homology"/>
<keyword evidence="3" id="KW-0408">Iron</keyword>
<dbReference type="EMBL" id="CP107006">
    <property type="protein sequence ID" value="UYQ92672.1"/>
    <property type="molecule type" value="Genomic_DNA"/>
</dbReference>
<evidence type="ECO:0000256" key="1">
    <source>
        <dbReference type="ARBA" id="ARBA00022714"/>
    </source>
</evidence>
<evidence type="ECO:0000256" key="5">
    <source>
        <dbReference type="ARBA" id="ARBA00034078"/>
    </source>
</evidence>
<comment type="cofactor">
    <cofactor evidence="5">
        <name>[2Fe-2S] cluster</name>
        <dbReference type="ChEBI" id="CHEBI:190135"/>
    </cofactor>
</comment>
<evidence type="ECO:0000256" key="2">
    <source>
        <dbReference type="ARBA" id="ARBA00022723"/>
    </source>
</evidence>
<comment type="similarity">
    <text evidence="6">Belongs to the bacterial ring-hydroxylating dioxygenase ferredoxin component family.</text>
</comment>
<organism evidence="8 9">
    <name type="scientific">Chitinophaga horti</name>
    <dbReference type="NCBI Taxonomy" id="2920382"/>
    <lineage>
        <taxon>Bacteria</taxon>
        <taxon>Pseudomonadati</taxon>
        <taxon>Bacteroidota</taxon>
        <taxon>Chitinophagia</taxon>
        <taxon>Chitinophagales</taxon>
        <taxon>Chitinophagaceae</taxon>
        <taxon>Chitinophaga</taxon>
    </lineage>
</organism>